<dbReference type="CDD" id="cd07716">
    <property type="entry name" value="RNaseZ_short-form-like_MBL-fold"/>
    <property type="match status" value="1"/>
</dbReference>
<dbReference type="AlphaFoldDB" id="A0AA41QAX8"/>
<organism evidence="2 3">
    <name type="scientific">Antribacter soli</name>
    <dbReference type="NCBI Taxonomy" id="2910976"/>
    <lineage>
        <taxon>Bacteria</taxon>
        <taxon>Bacillati</taxon>
        <taxon>Actinomycetota</taxon>
        <taxon>Actinomycetes</taxon>
        <taxon>Micrococcales</taxon>
        <taxon>Promicromonosporaceae</taxon>
        <taxon>Antribacter</taxon>
    </lineage>
</organism>
<dbReference type="PANTHER" id="PTHR46018:SF4">
    <property type="entry name" value="METALLO-HYDROLASE YHFI-RELATED"/>
    <property type="match status" value="1"/>
</dbReference>
<evidence type="ECO:0000313" key="3">
    <source>
        <dbReference type="Proteomes" id="UP001165405"/>
    </source>
</evidence>
<reference evidence="2" key="1">
    <citation type="submission" date="2022-01" db="EMBL/GenBank/DDBJ databases">
        <title>Antribacter sp. nov., isolated from Guizhou of China.</title>
        <authorList>
            <person name="Chengliang C."/>
            <person name="Ya Z."/>
        </authorList>
    </citation>
    <scope>NUCLEOTIDE SEQUENCE</scope>
    <source>
        <strain evidence="2">KLBMP 9083</strain>
    </source>
</reference>
<evidence type="ECO:0000259" key="1">
    <source>
        <dbReference type="Pfam" id="PF12706"/>
    </source>
</evidence>
<sequence>MRLITVGVSGSLPGPGSPASTYVVQVPADEAAATGAEERDWTVVLDLGNGGLGGLQRIVDPFDVDAVAVSHLHPDHCADLSGLYVYLRYHPERGSLRTGKGRRLPVFGPTGTASRVALSYGLSDGESMDADYDFRTWAPGAAVRIGPLTLEPYRVFHPVEAYGVRVTGPSSERPGETATLAYTGDTDSCPGVVELARDVDLLLSEAAFVEGRDDAVESGIHLTGLRAGQVAAEAGARRLLLTHLPVWNDPEESVREARSAYAGPVEVATPGAVYSL</sequence>
<dbReference type="GO" id="GO:0042781">
    <property type="term" value="F:3'-tRNA processing endoribonuclease activity"/>
    <property type="evidence" value="ECO:0007669"/>
    <property type="project" value="TreeGrafter"/>
</dbReference>
<accession>A0AA41QAX8</accession>
<dbReference type="Pfam" id="PF12706">
    <property type="entry name" value="Lactamase_B_2"/>
    <property type="match status" value="1"/>
</dbReference>
<proteinExistence type="predicted"/>
<dbReference type="Gene3D" id="3.60.15.10">
    <property type="entry name" value="Ribonuclease Z/Hydroxyacylglutathione hydrolase-like"/>
    <property type="match status" value="1"/>
</dbReference>
<evidence type="ECO:0000313" key="2">
    <source>
        <dbReference type="EMBL" id="MCF4119771.1"/>
    </source>
</evidence>
<protein>
    <submittedName>
        <fullName evidence="2">MBL fold metallo-hydrolase</fullName>
    </submittedName>
</protein>
<name>A0AA41QAX8_9MICO</name>
<dbReference type="PANTHER" id="PTHR46018">
    <property type="entry name" value="ZINC PHOSPHODIESTERASE ELAC PROTEIN 1"/>
    <property type="match status" value="1"/>
</dbReference>
<dbReference type="InterPro" id="IPR036866">
    <property type="entry name" value="RibonucZ/Hydroxyglut_hydro"/>
</dbReference>
<dbReference type="RefSeq" id="WP_236087484.1">
    <property type="nucleotide sequence ID" value="NZ_JAKGSG010000007.1"/>
</dbReference>
<dbReference type="SUPFAM" id="SSF56281">
    <property type="entry name" value="Metallo-hydrolase/oxidoreductase"/>
    <property type="match status" value="1"/>
</dbReference>
<gene>
    <name evidence="2" type="ORF">L1785_02150</name>
</gene>
<keyword evidence="3" id="KW-1185">Reference proteome</keyword>
<comment type="caution">
    <text evidence="2">The sequence shown here is derived from an EMBL/GenBank/DDBJ whole genome shotgun (WGS) entry which is preliminary data.</text>
</comment>
<dbReference type="EMBL" id="JAKGSG010000007">
    <property type="protein sequence ID" value="MCF4119771.1"/>
    <property type="molecule type" value="Genomic_DNA"/>
</dbReference>
<dbReference type="Proteomes" id="UP001165405">
    <property type="component" value="Unassembled WGS sequence"/>
</dbReference>
<feature type="domain" description="Metallo-beta-lactamase" evidence="1">
    <location>
        <begin position="61"/>
        <end position="243"/>
    </location>
</feature>
<dbReference type="InterPro" id="IPR001279">
    <property type="entry name" value="Metallo-B-lactamas"/>
</dbReference>